<protein>
    <submittedName>
        <fullName evidence="1">Uncharacterized protein</fullName>
    </submittedName>
</protein>
<evidence type="ECO:0000313" key="1">
    <source>
        <dbReference type="EMBL" id="KAF4147198.1"/>
    </source>
</evidence>
<accession>A0A8S9V9J4</accession>
<gene>
    <name evidence="1" type="ORF">GN958_ATG03608</name>
</gene>
<evidence type="ECO:0000313" key="2">
    <source>
        <dbReference type="Proteomes" id="UP000704712"/>
    </source>
</evidence>
<dbReference type="AlphaFoldDB" id="A0A8S9V9J4"/>
<dbReference type="EMBL" id="JAACNO010000507">
    <property type="protein sequence ID" value="KAF4147198.1"/>
    <property type="molecule type" value="Genomic_DNA"/>
</dbReference>
<name>A0A8S9V9J4_PHYIN</name>
<proteinExistence type="predicted"/>
<organism evidence="1 2">
    <name type="scientific">Phytophthora infestans</name>
    <name type="common">Potato late blight agent</name>
    <name type="synonym">Botrytis infestans</name>
    <dbReference type="NCBI Taxonomy" id="4787"/>
    <lineage>
        <taxon>Eukaryota</taxon>
        <taxon>Sar</taxon>
        <taxon>Stramenopiles</taxon>
        <taxon>Oomycota</taxon>
        <taxon>Peronosporomycetes</taxon>
        <taxon>Peronosporales</taxon>
        <taxon>Peronosporaceae</taxon>
        <taxon>Phytophthora</taxon>
    </lineage>
</organism>
<dbReference type="Proteomes" id="UP000704712">
    <property type="component" value="Unassembled WGS sequence"/>
</dbReference>
<sequence>MSENGIKGGAAHSDMRLLAKHGYPAALPWRSRRTLLFASCNLSIANRIQWSKNKRSSKRDVMKRIG</sequence>
<reference evidence="1" key="1">
    <citation type="submission" date="2020-03" db="EMBL/GenBank/DDBJ databases">
        <title>Hybrid Assembly of Korean Phytophthora infestans isolates.</title>
        <authorList>
            <person name="Prokchorchik M."/>
            <person name="Lee Y."/>
            <person name="Seo J."/>
            <person name="Cho J.-H."/>
            <person name="Park Y.-E."/>
            <person name="Jang D.-C."/>
            <person name="Im J.-S."/>
            <person name="Choi J.-G."/>
            <person name="Park H.-J."/>
            <person name="Lee G.-B."/>
            <person name="Lee Y.-G."/>
            <person name="Hong S.-Y."/>
            <person name="Cho K."/>
            <person name="Sohn K.H."/>
        </authorList>
    </citation>
    <scope>NUCLEOTIDE SEQUENCE</scope>
    <source>
        <strain evidence="1">KR_2_A2</strain>
    </source>
</reference>
<comment type="caution">
    <text evidence="1">The sequence shown here is derived from an EMBL/GenBank/DDBJ whole genome shotgun (WGS) entry which is preliminary data.</text>
</comment>